<protein>
    <submittedName>
        <fullName evidence="2">Uncharacterized protein</fullName>
    </submittedName>
</protein>
<reference evidence="2 3" key="1">
    <citation type="submission" date="2019-10" db="EMBL/GenBank/DDBJ databases">
        <authorList>
            <person name="Palmer J.M."/>
        </authorList>
    </citation>
    <scope>NUCLEOTIDE SEQUENCE [LARGE SCALE GENOMIC DNA]</scope>
    <source>
        <strain evidence="2 3">TWF718</strain>
    </source>
</reference>
<proteinExistence type="predicted"/>
<evidence type="ECO:0000313" key="2">
    <source>
        <dbReference type="EMBL" id="KAK6330587.1"/>
    </source>
</evidence>
<organism evidence="2 3">
    <name type="scientific">Orbilia javanica</name>
    <dbReference type="NCBI Taxonomy" id="47235"/>
    <lineage>
        <taxon>Eukaryota</taxon>
        <taxon>Fungi</taxon>
        <taxon>Dikarya</taxon>
        <taxon>Ascomycota</taxon>
        <taxon>Pezizomycotina</taxon>
        <taxon>Orbiliomycetes</taxon>
        <taxon>Orbiliales</taxon>
        <taxon>Orbiliaceae</taxon>
        <taxon>Orbilia</taxon>
    </lineage>
</organism>
<evidence type="ECO:0000313" key="3">
    <source>
        <dbReference type="Proteomes" id="UP001313282"/>
    </source>
</evidence>
<dbReference type="Proteomes" id="UP001313282">
    <property type="component" value="Unassembled WGS sequence"/>
</dbReference>
<dbReference type="AlphaFoldDB" id="A0AAN8RBJ7"/>
<sequence length="165" mass="17796">MKITDSILFFVALSSGIAPTLAYWNHDICKAKTLWKTKYKTVTKVSTQKTTIRTTIVKTITVVTGSGGCPTAITDPPPKPASTCPPSSIITDAFRSCIQRPPCVKCSKTFTLTQTFDCDCIGQEGGSTVWDFKMKCPGDCSCTTFTRYLPADDCTAAPIFVTAVA</sequence>
<keyword evidence="3" id="KW-1185">Reference proteome</keyword>
<feature type="chain" id="PRO_5042890078" evidence="1">
    <location>
        <begin position="23"/>
        <end position="165"/>
    </location>
</feature>
<accession>A0AAN8RBJ7</accession>
<evidence type="ECO:0000256" key="1">
    <source>
        <dbReference type="SAM" id="SignalP"/>
    </source>
</evidence>
<dbReference type="EMBL" id="JAVHNR010000011">
    <property type="protein sequence ID" value="KAK6330587.1"/>
    <property type="molecule type" value="Genomic_DNA"/>
</dbReference>
<gene>
    <name evidence="2" type="ORF">TWF718_002786</name>
</gene>
<feature type="signal peptide" evidence="1">
    <location>
        <begin position="1"/>
        <end position="22"/>
    </location>
</feature>
<name>A0AAN8RBJ7_9PEZI</name>
<comment type="caution">
    <text evidence="2">The sequence shown here is derived from an EMBL/GenBank/DDBJ whole genome shotgun (WGS) entry which is preliminary data.</text>
</comment>
<keyword evidence="1" id="KW-0732">Signal</keyword>